<keyword evidence="4" id="KW-0156">Chromatin regulator</keyword>
<keyword evidence="9" id="KW-1185">Reference proteome</keyword>
<keyword evidence="5" id="KW-0539">Nucleus</keyword>
<dbReference type="SUPFAM" id="SSF50978">
    <property type="entry name" value="WD40 repeat-like"/>
    <property type="match status" value="1"/>
</dbReference>
<dbReference type="PROSITE" id="PS50294">
    <property type="entry name" value="WD_REPEATS_REGION"/>
    <property type="match status" value="3"/>
</dbReference>
<sequence>MHDEYRAWKKNTPYLYDLLMMHALEWPSLTVQWLPEREIQNKLYATQKLILGTHTSDSEPNYLFLAEVRVPLSSAMNLEGGLTGDDVEGFKSITGKIEVIQKINHDGEVHRARYMPQNTSMIATKTVNADVNVFNYQNHPTRSTSRGCKPDVVLKGHSKEGWGLSWNPITAGRLLSSADDGMVCLWDVDAWIRQPTPNASLQPLMRWSDPHTSIVEDVGWSSVDPNTFVSVGDDRRLIVWDARQQTPATVRDEAHPAEINCVAFNPQNPHLLGTGSSDKTAALWDIRNLHDRLHILATHTNDVFNISWAPFSPTVLATAAADHRMAVWDISKIGAEQRVEDVPDGPPELLFIHGGHTSKISDFSWNPSDPWRIASVAEDNIIQIWEMAEAIHVDPLAFPPGDLE</sequence>
<feature type="repeat" description="WD" evidence="6">
    <location>
        <begin position="296"/>
        <end position="331"/>
    </location>
</feature>
<evidence type="ECO:0000256" key="1">
    <source>
        <dbReference type="ARBA" id="ARBA00004123"/>
    </source>
</evidence>
<dbReference type="PANTHER" id="PTHR22850">
    <property type="entry name" value="WD40 REPEAT FAMILY"/>
    <property type="match status" value="1"/>
</dbReference>
<evidence type="ECO:0000313" key="8">
    <source>
        <dbReference type="EMBL" id="KAJ4455188.1"/>
    </source>
</evidence>
<dbReference type="InterPro" id="IPR020472">
    <property type="entry name" value="WD40_PAC1"/>
</dbReference>
<evidence type="ECO:0000313" key="9">
    <source>
        <dbReference type="Proteomes" id="UP001141327"/>
    </source>
</evidence>
<feature type="domain" description="Histone-binding protein RBBP4-like N-terminal" evidence="7">
    <location>
        <begin position="3"/>
        <end position="71"/>
    </location>
</feature>
<evidence type="ECO:0000256" key="4">
    <source>
        <dbReference type="ARBA" id="ARBA00022853"/>
    </source>
</evidence>
<gene>
    <name evidence="8" type="ORF">PAPYR_9920</name>
</gene>
<feature type="repeat" description="WD" evidence="6">
    <location>
        <begin position="252"/>
        <end position="288"/>
    </location>
</feature>
<dbReference type="Gene3D" id="2.130.10.10">
    <property type="entry name" value="YVTN repeat-like/Quinoprotein amine dehydrogenase"/>
    <property type="match status" value="1"/>
</dbReference>
<feature type="repeat" description="WD" evidence="6">
    <location>
        <begin position="154"/>
        <end position="189"/>
    </location>
</feature>
<evidence type="ECO:0000256" key="2">
    <source>
        <dbReference type="ARBA" id="ARBA00022574"/>
    </source>
</evidence>
<dbReference type="SMART" id="SM00320">
    <property type="entry name" value="WD40"/>
    <property type="match status" value="6"/>
</dbReference>
<organism evidence="8 9">
    <name type="scientific">Paratrimastix pyriformis</name>
    <dbReference type="NCBI Taxonomy" id="342808"/>
    <lineage>
        <taxon>Eukaryota</taxon>
        <taxon>Metamonada</taxon>
        <taxon>Preaxostyla</taxon>
        <taxon>Paratrimastigidae</taxon>
        <taxon>Paratrimastix</taxon>
    </lineage>
</organism>
<dbReference type="InterPro" id="IPR001680">
    <property type="entry name" value="WD40_rpt"/>
</dbReference>
<dbReference type="Proteomes" id="UP001141327">
    <property type="component" value="Unassembled WGS sequence"/>
</dbReference>
<keyword evidence="2 6" id="KW-0853">WD repeat</keyword>
<keyword evidence="3" id="KW-0677">Repeat</keyword>
<evidence type="ECO:0000256" key="5">
    <source>
        <dbReference type="ARBA" id="ARBA00023242"/>
    </source>
</evidence>
<evidence type="ECO:0000256" key="6">
    <source>
        <dbReference type="PROSITE-ProRule" id="PRU00221"/>
    </source>
</evidence>
<reference evidence="8" key="1">
    <citation type="journal article" date="2022" name="bioRxiv">
        <title>Genomics of Preaxostyla Flagellates Illuminates Evolutionary Transitions and the Path Towards Mitochondrial Loss.</title>
        <authorList>
            <person name="Novak L.V.F."/>
            <person name="Treitli S.C."/>
            <person name="Pyrih J."/>
            <person name="Halakuc P."/>
            <person name="Pipaliya S.V."/>
            <person name="Vacek V."/>
            <person name="Brzon O."/>
            <person name="Soukal P."/>
            <person name="Eme L."/>
            <person name="Dacks J.B."/>
            <person name="Karnkowska A."/>
            <person name="Elias M."/>
            <person name="Hampl V."/>
        </authorList>
    </citation>
    <scope>NUCLEOTIDE SEQUENCE</scope>
    <source>
        <strain evidence="8">RCP-MX</strain>
    </source>
</reference>
<feature type="repeat" description="WD" evidence="6">
    <location>
        <begin position="353"/>
        <end position="387"/>
    </location>
</feature>
<dbReference type="InterPro" id="IPR015943">
    <property type="entry name" value="WD40/YVTN_repeat-like_dom_sf"/>
</dbReference>
<dbReference type="Pfam" id="PF00400">
    <property type="entry name" value="WD40"/>
    <property type="match status" value="4"/>
</dbReference>
<dbReference type="PROSITE" id="PS50082">
    <property type="entry name" value="WD_REPEATS_2"/>
    <property type="match status" value="5"/>
</dbReference>
<dbReference type="InterPro" id="IPR036322">
    <property type="entry name" value="WD40_repeat_dom_sf"/>
</dbReference>
<comment type="caution">
    <text evidence="8">The sequence shown here is derived from an EMBL/GenBank/DDBJ whole genome shotgun (WGS) entry which is preliminary data.</text>
</comment>
<dbReference type="InterPro" id="IPR050459">
    <property type="entry name" value="WD_repeat_RBAP46/RBAP48/MSI1"/>
</dbReference>
<evidence type="ECO:0000256" key="3">
    <source>
        <dbReference type="ARBA" id="ARBA00022737"/>
    </source>
</evidence>
<comment type="subcellular location">
    <subcellularLocation>
        <location evidence="1">Nucleus</location>
    </subcellularLocation>
</comment>
<dbReference type="PROSITE" id="PS00678">
    <property type="entry name" value="WD_REPEATS_1"/>
    <property type="match status" value="4"/>
</dbReference>
<name>A0ABQ8U756_9EUKA</name>
<dbReference type="PRINTS" id="PR00320">
    <property type="entry name" value="GPROTEINBRPT"/>
</dbReference>
<dbReference type="InterPro" id="IPR022052">
    <property type="entry name" value="Histone-bd_RBBP4-like_N"/>
</dbReference>
<feature type="repeat" description="WD" evidence="6">
    <location>
        <begin position="208"/>
        <end position="250"/>
    </location>
</feature>
<accession>A0ABQ8U756</accession>
<dbReference type="EMBL" id="JAPMOS010000116">
    <property type="protein sequence ID" value="KAJ4455188.1"/>
    <property type="molecule type" value="Genomic_DNA"/>
</dbReference>
<proteinExistence type="predicted"/>
<evidence type="ECO:0000259" key="7">
    <source>
        <dbReference type="Pfam" id="PF12265"/>
    </source>
</evidence>
<dbReference type="Pfam" id="PF12265">
    <property type="entry name" value="CAF1C_H4-bd"/>
    <property type="match status" value="1"/>
</dbReference>
<dbReference type="InterPro" id="IPR019775">
    <property type="entry name" value="WD40_repeat_CS"/>
</dbReference>
<protein>
    <submittedName>
        <fullName evidence="8">Histone-binding protein RBBP7</fullName>
    </submittedName>
</protein>